<proteinExistence type="predicted"/>
<keyword evidence="3" id="KW-1185">Reference proteome</keyword>
<gene>
    <name evidence="2" type="ordered locus">Thexy_0571</name>
</gene>
<dbReference type="EMBL" id="CP002739">
    <property type="protein sequence ID" value="AEF16622.1"/>
    <property type="molecule type" value="Genomic_DNA"/>
</dbReference>
<evidence type="ECO:0000313" key="3">
    <source>
        <dbReference type="Proteomes" id="UP000007239"/>
    </source>
</evidence>
<name>F6BHV3_THEXL</name>
<dbReference type="HOGENOM" id="CLU_081578_0_1_9"/>
<feature type="transmembrane region" description="Helical" evidence="1">
    <location>
        <begin position="178"/>
        <end position="211"/>
    </location>
</feature>
<feature type="transmembrane region" description="Helical" evidence="1">
    <location>
        <begin position="124"/>
        <end position="148"/>
    </location>
</feature>
<sequence>MFGNFFNRMYYGDPHRPDLKADDIPKKGMSLFFDILKNNFWQLISLNLLLIVSCIPIVTIGPALAGFNNVLRNHALNRNVWLWNDFKDGFVKNFKQSFIITLINALAAFILINNYKIYSSYSAGFIKIAGSYITIFIGFILVLMNVYIYPLMVTYDLKIKHIYKNALIFSIIKLPQTIGIVLLSLLLVGLCILFAFIPLIVIGFSLVGLAINVYDRGVFEKYIDSRVNQENKKMEDKPEDQ</sequence>
<dbReference type="AlphaFoldDB" id="F6BHV3"/>
<dbReference type="Proteomes" id="UP000007239">
    <property type="component" value="Chromosome"/>
</dbReference>
<protein>
    <submittedName>
        <fullName evidence="2">Uncharacterized protein</fullName>
    </submittedName>
</protein>
<organism evidence="2 3">
    <name type="scientific">Thermoanaerobacterium xylanolyticum (strain ATCC 49914 / DSM 7097 / LX-11)</name>
    <dbReference type="NCBI Taxonomy" id="858215"/>
    <lineage>
        <taxon>Bacteria</taxon>
        <taxon>Bacillati</taxon>
        <taxon>Bacillota</taxon>
        <taxon>Clostridia</taxon>
        <taxon>Thermoanaerobacterales</taxon>
        <taxon>Thermoanaerobacteraceae</taxon>
        <taxon>Thermoanaerobacterium</taxon>
    </lineage>
</organism>
<keyword evidence="1" id="KW-0472">Membrane</keyword>
<dbReference type="Pfam" id="PF04854">
    <property type="entry name" value="DUF624"/>
    <property type="match status" value="1"/>
</dbReference>
<dbReference type="InterPro" id="IPR006938">
    <property type="entry name" value="DUF624"/>
</dbReference>
<feature type="transmembrane region" description="Helical" evidence="1">
    <location>
        <begin position="46"/>
        <end position="67"/>
    </location>
</feature>
<dbReference type="RefSeq" id="WP_013787373.1">
    <property type="nucleotide sequence ID" value="NC_015555.1"/>
</dbReference>
<evidence type="ECO:0000256" key="1">
    <source>
        <dbReference type="SAM" id="Phobius"/>
    </source>
</evidence>
<dbReference type="KEGG" id="txy:Thexy_0571"/>
<dbReference type="eggNOG" id="COG5578">
    <property type="taxonomic scope" value="Bacteria"/>
</dbReference>
<dbReference type="STRING" id="858215.Thexy_0571"/>
<keyword evidence="1" id="KW-0812">Transmembrane</keyword>
<keyword evidence="1" id="KW-1133">Transmembrane helix</keyword>
<feature type="transmembrane region" description="Helical" evidence="1">
    <location>
        <begin position="94"/>
        <end position="112"/>
    </location>
</feature>
<evidence type="ECO:0000313" key="2">
    <source>
        <dbReference type="EMBL" id="AEF16622.1"/>
    </source>
</evidence>
<accession>F6BHV3</accession>
<reference evidence="2" key="1">
    <citation type="submission" date="2011-05" db="EMBL/GenBank/DDBJ databases">
        <title>Complete sequence of Thermoanaerobacterium xylanolyticum LX-11.</title>
        <authorList>
            <consortium name="US DOE Joint Genome Institute"/>
            <person name="Lucas S."/>
            <person name="Han J."/>
            <person name="Lapidus A."/>
            <person name="Cheng J.-F."/>
            <person name="Goodwin L."/>
            <person name="Pitluck S."/>
            <person name="Peters L."/>
            <person name="Mikhailova N."/>
            <person name="Lu M."/>
            <person name="Han C."/>
            <person name="Tapia R."/>
            <person name="Land M."/>
            <person name="Hauser L."/>
            <person name="Kyrpides N."/>
            <person name="Ivanova N."/>
            <person name="Pagani I."/>
            <person name="Hemme C."/>
            <person name="Woyke T."/>
        </authorList>
    </citation>
    <scope>NUCLEOTIDE SEQUENCE</scope>
    <source>
        <strain evidence="2">LX-11</strain>
    </source>
</reference>